<evidence type="ECO:0000256" key="1">
    <source>
        <dbReference type="SAM" id="MobiDB-lite"/>
    </source>
</evidence>
<evidence type="ECO:0000313" key="4">
    <source>
        <dbReference type="Proteomes" id="UP000054537"/>
    </source>
</evidence>
<organism evidence="3 4">
    <name type="scientific">Actinoplanes utahensis</name>
    <dbReference type="NCBI Taxonomy" id="1869"/>
    <lineage>
        <taxon>Bacteria</taxon>
        <taxon>Bacillati</taxon>
        <taxon>Actinomycetota</taxon>
        <taxon>Actinomycetes</taxon>
        <taxon>Micromonosporales</taxon>
        <taxon>Micromonosporaceae</taxon>
        <taxon>Actinoplanes</taxon>
    </lineage>
</organism>
<gene>
    <name evidence="3" type="ORF">MB27_16405</name>
</gene>
<accession>A0A0A6UQB8</accession>
<evidence type="ECO:0000313" key="3">
    <source>
        <dbReference type="EMBL" id="KHD76579.1"/>
    </source>
</evidence>
<feature type="domain" description="HTH cro/C1-type" evidence="2">
    <location>
        <begin position="9"/>
        <end position="62"/>
    </location>
</feature>
<feature type="region of interest" description="Disordered" evidence="1">
    <location>
        <begin position="256"/>
        <end position="275"/>
    </location>
</feature>
<dbReference type="PROSITE" id="PS50943">
    <property type="entry name" value="HTH_CROC1"/>
    <property type="match status" value="1"/>
</dbReference>
<evidence type="ECO:0000259" key="2">
    <source>
        <dbReference type="PROSITE" id="PS50943"/>
    </source>
</evidence>
<name>A0A0A6UQB8_ACTUT</name>
<sequence length="390" mass="42899">MTDAFAAELRRMREHRGLSYRQLSAVSTVSSSQLSDLEKGNRRPTREIVTALDTALTAHGRLAATMRTPVPEDVEGELEALEMAQRAAASDVSDTTLDRLERTADKMAMSYATTPPAELLPKVRRHLRYVDQLVDSRATIGQRRRLLVVGGWLSLLRSTLHIDLRQRAAAEAHLETATALAEQAEDMEITAWWLETEAWDELTRGNYVRAVELSQRAQDIAPAGGSAIVQATAQEGRAWARLGDQKATLNALGRVEKTAEDRPRPEHPEHHYQYDPGKMHAYTATTLSWVGDPAAERVARDVLKELEEEGARPRRIASARLDLGLALLAGEAPRADEAAAEARTAIRSGRIVPSNWWRVHELVAGIAATGAPEARDLQEEAAAARPADES</sequence>
<dbReference type="InterPro" id="IPR010982">
    <property type="entry name" value="Lambda_DNA-bd_dom_sf"/>
</dbReference>
<dbReference type="SUPFAM" id="SSF47413">
    <property type="entry name" value="lambda repressor-like DNA-binding domains"/>
    <property type="match status" value="1"/>
</dbReference>
<dbReference type="InterPro" id="IPR001387">
    <property type="entry name" value="Cro/C1-type_HTH"/>
</dbReference>
<dbReference type="RefSeq" id="WP_043525452.1">
    <property type="nucleotide sequence ID" value="NZ_BAABKU010000025.1"/>
</dbReference>
<reference evidence="3 4" key="1">
    <citation type="submission" date="2014-10" db="EMBL/GenBank/DDBJ databases">
        <title>Draft genome sequence of Actinoplanes utahensis NRRL 12052.</title>
        <authorList>
            <person name="Velasco-Bucheli B."/>
            <person name="del Cerro C."/>
            <person name="Hormigo D."/>
            <person name="Garcia J.L."/>
            <person name="Acebal C."/>
            <person name="Arroyo M."/>
            <person name="de la Mata I."/>
        </authorList>
    </citation>
    <scope>NUCLEOTIDE SEQUENCE [LARGE SCALE GENOMIC DNA]</scope>
    <source>
        <strain evidence="3 4">NRRL 12052</strain>
    </source>
</reference>
<dbReference type="CDD" id="cd00093">
    <property type="entry name" value="HTH_XRE"/>
    <property type="match status" value="1"/>
</dbReference>
<dbReference type="GO" id="GO:0003677">
    <property type="term" value="F:DNA binding"/>
    <property type="evidence" value="ECO:0007669"/>
    <property type="project" value="InterPro"/>
</dbReference>
<dbReference type="Proteomes" id="UP000054537">
    <property type="component" value="Unassembled WGS sequence"/>
</dbReference>
<comment type="caution">
    <text evidence="3">The sequence shown here is derived from an EMBL/GenBank/DDBJ whole genome shotgun (WGS) entry which is preliminary data.</text>
</comment>
<dbReference type="SMART" id="SM00530">
    <property type="entry name" value="HTH_XRE"/>
    <property type="match status" value="1"/>
</dbReference>
<dbReference type="EMBL" id="JRTT01000017">
    <property type="protein sequence ID" value="KHD76579.1"/>
    <property type="molecule type" value="Genomic_DNA"/>
</dbReference>
<dbReference type="Gene3D" id="1.10.260.40">
    <property type="entry name" value="lambda repressor-like DNA-binding domains"/>
    <property type="match status" value="1"/>
</dbReference>
<feature type="compositionally biased region" description="Basic and acidic residues" evidence="1">
    <location>
        <begin position="256"/>
        <end position="273"/>
    </location>
</feature>
<dbReference type="Pfam" id="PF13560">
    <property type="entry name" value="HTH_31"/>
    <property type="match status" value="1"/>
</dbReference>
<dbReference type="eggNOG" id="COG1396">
    <property type="taxonomic scope" value="Bacteria"/>
</dbReference>
<dbReference type="STRING" id="1869.MB27_16405"/>
<keyword evidence="4" id="KW-1185">Reference proteome</keyword>
<dbReference type="AlphaFoldDB" id="A0A0A6UQB8"/>
<dbReference type="OrthoDB" id="3213425at2"/>
<protein>
    <recommendedName>
        <fullName evidence="2">HTH cro/C1-type domain-containing protein</fullName>
    </recommendedName>
</protein>
<proteinExistence type="predicted"/>